<dbReference type="InterPro" id="IPR058163">
    <property type="entry name" value="LysR-type_TF_proteobact-type"/>
</dbReference>
<dbReference type="InterPro" id="IPR036390">
    <property type="entry name" value="WH_DNA-bd_sf"/>
</dbReference>
<dbReference type="PANTHER" id="PTHR30537:SF74">
    <property type="entry name" value="HTH-TYPE TRANSCRIPTIONAL REGULATOR TRPI"/>
    <property type="match status" value="1"/>
</dbReference>
<dbReference type="OrthoDB" id="9793571at2"/>
<proteinExistence type="inferred from homology"/>
<organism evidence="6 7">
    <name type="scientific">Methylobacterium tarhaniae</name>
    <dbReference type="NCBI Taxonomy" id="1187852"/>
    <lineage>
        <taxon>Bacteria</taxon>
        <taxon>Pseudomonadati</taxon>
        <taxon>Pseudomonadota</taxon>
        <taxon>Alphaproteobacteria</taxon>
        <taxon>Hyphomicrobiales</taxon>
        <taxon>Methylobacteriaceae</taxon>
        <taxon>Methylobacterium</taxon>
    </lineage>
</organism>
<dbReference type="InterPro" id="IPR005119">
    <property type="entry name" value="LysR_subst-bd"/>
</dbReference>
<evidence type="ECO:0000256" key="2">
    <source>
        <dbReference type="ARBA" id="ARBA00023015"/>
    </source>
</evidence>
<dbReference type="InterPro" id="IPR000847">
    <property type="entry name" value="LysR_HTH_N"/>
</dbReference>
<dbReference type="AlphaFoldDB" id="A0A0J6T834"/>
<dbReference type="Gene3D" id="1.10.10.10">
    <property type="entry name" value="Winged helix-like DNA-binding domain superfamily/Winged helix DNA-binding domain"/>
    <property type="match status" value="1"/>
</dbReference>
<evidence type="ECO:0000256" key="3">
    <source>
        <dbReference type="ARBA" id="ARBA00023125"/>
    </source>
</evidence>
<evidence type="ECO:0000256" key="4">
    <source>
        <dbReference type="ARBA" id="ARBA00023163"/>
    </source>
</evidence>
<dbReference type="Gene3D" id="3.40.190.10">
    <property type="entry name" value="Periplasmic binding protein-like II"/>
    <property type="match status" value="2"/>
</dbReference>
<evidence type="ECO:0000313" key="6">
    <source>
        <dbReference type="EMBL" id="KMO41743.1"/>
    </source>
</evidence>
<evidence type="ECO:0000256" key="1">
    <source>
        <dbReference type="ARBA" id="ARBA00009437"/>
    </source>
</evidence>
<dbReference type="Pfam" id="PF00126">
    <property type="entry name" value="HTH_1"/>
    <property type="match status" value="1"/>
</dbReference>
<dbReference type="EMBL" id="LABZ01000078">
    <property type="protein sequence ID" value="KMO41743.1"/>
    <property type="molecule type" value="Genomic_DNA"/>
</dbReference>
<comment type="caution">
    <text evidence="6">The sequence shown here is derived from an EMBL/GenBank/DDBJ whole genome shotgun (WGS) entry which is preliminary data.</text>
</comment>
<accession>A0A0J6T834</accession>
<evidence type="ECO:0000259" key="5">
    <source>
        <dbReference type="PROSITE" id="PS50931"/>
    </source>
</evidence>
<comment type="similarity">
    <text evidence="1">Belongs to the LysR transcriptional regulatory family.</text>
</comment>
<dbReference type="PANTHER" id="PTHR30537">
    <property type="entry name" value="HTH-TYPE TRANSCRIPTIONAL REGULATOR"/>
    <property type="match status" value="1"/>
</dbReference>
<dbReference type="PROSITE" id="PS50931">
    <property type="entry name" value="HTH_LYSR"/>
    <property type="match status" value="1"/>
</dbReference>
<dbReference type="RefSeq" id="WP_048451156.1">
    <property type="nucleotide sequence ID" value="NZ_JBNNPJ010000198.1"/>
</dbReference>
<protein>
    <submittedName>
        <fullName evidence="6">Transcriptional regulator</fullName>
    </submittedName>
</protein>
<dbReference type="GO" id="GO:0003700">
    <property type="term" value="F:DNA-binding transcription factor activity"/>
    <property type="evidence" value="ECO:0007669"/>
    <property type="project" value="InterPro"/>
</dbReference>
<dbReference type="PATRIC" id="fig|1187852.3.peg.6396"/>
<gene>
    <name evidence="6" type="ORF">VQ03_12290</name>
</gene>
<keyword evidence="7" id="KW-1185">Reference proteome</keyword>
<sequence length="293" mass="31433">MKRSDLPSLDDLRAFETVARLGSVRAAAGELSLTHGAVSRRVAKLAVDLGFRLFEPAGRGLRLTRDGAALSEAATKALALIEDSVSAIRSASGSGPIVLSCERSLAMRWLIPRLSAFQDRHPEIEIHLSTGGGSLDFTRERVALAIRRLDFALAPDWTVRELMPERVGPVMAPGLRGRFDRGDYVALGSRTRPKAWSAWHGTHPHVPRPRSLQLLDHHFLMTEAALGGLGVALAPEVIVSRDVALGRLVAPCGFVPDGTSYGLIYPNSYAPTGPAATLCAWLQTDAVAQPAPT</sequence>
<dbReference type="GO" id="GO:0006351">
    <property type="term" value="P:DNA-templated transcription"/>
    <property type="evidence" value="ECO:0007669"/>
    <property type="project" value="TreeGrafter"/>
</dbReference>
<reference evidence="6 7" key="1">
    <citation type="submission" date="2015-03" db="EMBL/GenBank/DDBJ databases">
        <title>Genome sequencing of Methylobacterium tarhaniae DSM 25844.</title>
        <authorList>
            <person name="Chaudhry V."/>
            <person name="Patil P.B."/>
        </authorList>
    </citation>
    <scope>NUCLEOTIDE SEQUENCE [LARGE SCALE GENOMIC DNA]</scope>
    <source>
        <strain evidence="6 7">DSM 25844</strain>
    </source>
</reference>
<evidence type="ECO:0000313" key="7">
    <source>
        <dbReference type="Proteomes" id="UP000036449"/>
    </source>
</evidence>
<name>A0A0J6T834_9HYPH</name>
<keyword evidence="2" id="KW-0805">Transcription regulation</keyword>
<keyword evidence="4" id="KW-0804">Transcription</keyword>
<keyword evidence="3" id="KW-0238">DNA-binding</keyword>
<dbReference type="SUPFAM" id="SSF53850">
    <property type="entry name" value="Periplasmic binding protein-like II"/>
    <property type="match status" value="1"/>
</dbReference>
<dbReference type="InterPro" id="IPR036388">
    <property type="entry name" value="WH-like_DNA-bd_sf"/>
</dbReference>
<dbReference type="Proteomes" id="UP000036449">
    <property type="component" value="Unassembled WGS sequence"/>
</dbReference>
<dbReference type="SUPFAM" id="SSF46785">
    <property type="entry name" value="Winged helix' DNA-binding domain"/>
    <property type="match status" value="1"/>
</dbReference>
<dbReference type="Pfam" id="PF03466">
    <property type="entry name" value="LysR_substrate"/>
    <property type="match status" value="1"/>
</dbReference>
<feature type="domain" description="HTH lysR-type" evidence="5">
    <location>
        <begin position="7"/>
        <end position="64"/>
    </location>
</feature>
<dbReference type="GO" id="GO:0043565">
    <property type="term" value="F:sequence-specific DNA binding"/>
    <property type="evidence" value="ECO:0007669"/>
    <property type="project" value="TreeGrafter"/>
</dbReference>